<dbReference type="Gene3D" id="3.40.50.300">
    <property type="entry name" value="P-loop containing nucleotide triphosphate hydrolases"/>
    <property type="match status" value="1"/>
</dbReference>
<reference evidence="9 10" key="1">
    <citation type="submission" date="2019-03" db="EMBL/GenBank/DDBJ databases">
        <title>Genomic Encyclopedia of Type Strains, Phase IV (KMG-IV): sequencing the most valuable type-strain genomes for metagenomic binning, comparative biology and taxonomic classification.</title>
        <authorList>
            <person name="Goeker M."/>
        </authorList>
    </citation>
    <scope>NUCLEOTIDE SEQUENCE [LARGE SCALE GENOMIC DNA]</scope>
    <source>
        <strain evidence="9 10">DSM 23344</strain>
    </source>
</reference>
<keyword evidence="8" id="KW-0963">Cytoplasm</keyword>
<keyword evidence="8" id="KW-0169">Cobalamin biosynthesis</keyword>
<evidence type="ECO:0000256" key="5">
    <source>
        <dbReference type="ARBA" id="ARBA00024929"/>
    </source>
</evidence>
<dbReference type="GO" id="GO:0009236">
    <property type="term" value="P:cobalamin biosynthetic process"/>
    <property type="evidence" value="ECO:0007669"/>
    <property type="project" value="UniProtKB-UniRule"/>
</dbReference>
<dbReference type="SUPFAM" id="SSF52540">
    <property type="entry name" value="P-loop containing nucleoside triphosphate hydrolases"/>
    <property type="match status" value="1"/>
</dbReference>
<keyword evidence="8" id="KW-0547">Nucleotide-binding</keyword>
<dbReference type="CDD" id="cd00561">
    <property type="entry name" value="CobA_ACA"/>
    <property type="match status" value="1"/>
</dbReference>
<dbReference type="NCBIfam" id="TIGR00708">
    <property type="entry name" value="cobA"/>
    <property type="match status" value="1"/>
</dbReference>
<dbReference type="PIRSF" id="PIRSF015617">
    <property type="entry name" value="Adensltrnsf_CobA"/>
    <property type="match status" value="1"/>
</dbReference>
<evidence type="ECO:0000256" key="6">
    <source>
        <dbReference type="ARBA" id="ARBA00048555"/>
    </source>
</evidence>
<sequence>MQGCRMPAHLVPFWPSLNRHPAIEAIAMHDDNDQSQRREAKHRQAMEKQKASVDASIQAAEIERGVAILLTGNGKGKSSSAFGMVMRALGYGHRVGVIQFIKGQQLSGEELYLRDKCPDVTFYQMGTGFTWDTQDRSGDIAAAERTWAEAVPLLRDPAYDLVVLDELTYMLAFDYLPEAAVLAAIADRPREQSVVVTGRGGGSALQDIMDTVSEVRDVKHAFASGIKARKGVDY</sequence>
<comment type="caution">
    <text evidence="9">The sequence shown here is derived from an EMBL/GenBank/DDBJ whole genome shotgun (WGS) entry which is preliminary data.</text>
</comment>
<dbReference type="Pfam" id="PF02572">
    <property type="entry name" value="CobA_CobO_BtuR"/>
    <property type="match status" value="1"/>
</dbReference>
<proteinExistence type="inferred from homology"/>
<evidence type="ECO:0000313" key="9">
    <source>
        <dbReference type="EMBL" id="TCO78427.1"/>
    </source>
</evidence>
<dbReference type="AlphaFoldDB" id="A0A4R2KZR4"/>
<keyword evidence="8" id="KW-0067">ATP-binding</keyword>
<accession>A0A4R2KZR4</accession>
<evidence type="ECO:0000256" key="4">
    <source>
        <dbReference type="ARBA" id="ARBA00023244"/>
    </source>
</evidence>
<comment type="subcellular location">
    <subcellularLocation>
        <location evidence="8">Cytoplasm</location>
    </subcellularLocation>
</comment>
<comment type="similarity">
    <text evidence="2 8">Belongs to the Cob(I)alamin adenosyltransferase family.</text>
</comment>
<dbReference type="PANTHER" id="PTHR46638:SF1">
    <property type="entry name" value="CORRINOID ADENOSYLTRANSFERASE"/>
    <property type="match status" value="1"/>
</dbReference>
<evidence type="ECO:0000256" key="2">
    <source>
        <dbReference type="ARBA" id="ARBA00007487"/>
    </source>
</evidence>
<evidence type="ECO:0000256" key="7">
    <source>
        <dbReference type="ARBA" id="ARBA00048692"/>
    </source>
</evidence>
<evidence type="ECO:0000256" key="8">
    <source>
        <dbReference type="PIRNR" id="PIRNR015617"/>
    </source>
</evidence>
<dbReference type="GO" id="GO:0008817">
    <property type="term" value="F:corrinoid adenosyltransferase activity"/>
    <property type="evidence" value="ECO:0007669"/>
    <property type="project" value="UniProtKB-UniRule"/>
</dbReference>
<protein>
    <recommendedName>
        <fullName evidence="3 8">Corrinoid adenosyltransferase</fullName>
        <ecNumber evidence="3 8">2.5.1.17</ecNumber>
    </recommendedName>
    <alternativeName>
        <fullName evidence="8">Cob(II)alamin adenosyltransferase</fullName>
    </alternativeName>
    <alternativeName>
        <fullName evidence="8">Cob(II)yrinic acid a,c-diamide adenosyltransferase</fullName>
    </alternativeName>
</protein>
<name>A0A4R2KZR4_9GAMM</name>
<dbReference type="InterPro" id="IPR003724">
    <property type="entry name" value="CblAdoTrfase_CobA"/>
</dbReference>
<dbReference type="NCBIfam" id="NF004637">
    <property type="entry name" value="PRK05986.1"/>
    <property type="match status" value="1"/>
</dbReference>
<dbReference type="PANTHER" id="PTHR46638">
    <property type="entry name" value="CORRINOID ADENOSYLTRANSFERASE"/>
    <property type="match status" value="1"/>
</dbReference>
<dbReference type="Proteomes" id="UP000294980">
    <property type="component" value="Unassembled WGS sequence"/>
</dbReference>
<dbReference type="EMBL" id="SLWX01000001">
    <property type="protein sequence ID" value="TCO78427.1"/>
    <property type="molecule type" value="Genomic_DNA"/>
</dbReference>
<dbReference type="UniPathway" id="UPA00148">
    <property type="reaction ID" value="UER00233"/>
</dbReference>
<dbReference type="GO" id="GO:0005524">
    <property type="term" value="F:ATP binding"/>
    <property type="evidence" value="ECO:0007669"/>
    <property type="project" value="UniProtKB-UniRule"/>
</dbReference>
<dbReference type="InterPro" id="IPR027417">
    <property type="entry name" value="P-loop_NTPase"/>
</dbReference>
<evidence type="ECO:0000256" key="3">
    <source>
        <dbReference type="ARBA" id="ARBA00012454"/>
    </source>
</evidence>
<evidence type="ECO:0000256" key="1">
    <source>
        <dbReference type="ARBA" id="ARBA00005121"/>
    </source>
</evidence>
<keyword evidence="10" id="KW-1185">Reference proteome</keyword>
<dbReference type="GO" id="GO:0006779">
    <property type="term" value="P:porphyrin-containing compound biosynthetic process"/>
    <property type="evidence" value="ECO:0007669"/>
    <property type="project" value="UniProtKB-UniRule"/>
</dbReference>
<comment type="catalytic activity">
    <reaction evidence="6 8">
        <text>2 cob(II)yrinate a,c diamide + reduced [electron-transfer flavoprotein] + 2 ATP = 2 adenosylcob(III)yrinate a,c-diamide + 2 triphosphate + oxidized [electron-transfer flavoprotein] + 3 H(+)</text>
        <dbReference type="Rhea" id="RHEA:11528"/>
        <dbReference type="Rhea" id="RHEA-COMP:10685"/>
        <dbReference type="Rhea" id="RHEA-COMP:10686"/>
        <dbReference type="ChEBI" id="CHEBI:15378"/>
        <dbReference type="ChEBI" id="CHEBI:18036"/>
        <dbReference type="ChEBI" id="CHEBI:30616"/>
        <dbReference type="ChEBI" id="CHEBI:57692"/>
        <dbReference type="ChEBI" id="CHEBI:58307"/>
        <dbReference type="ChEBI" id="CHEBI:58503"/>
        <dbReference type="ChEBI" id="CHEBI:58537"/>
        <dbReference type="EC" id="2.5.1.17"/>
    </reaction>
</comment>
<dbReference type="GO" id="GO:0005737">
    <property type="term" value="C:cytoplasm"/>
    <property type="evidence" value="ECO:0007669"/>
    <property type="project" value="UniProtKB-SubCell"/>
</dbReference>
<gene>
    <name evidence="9" type="ORF">EV688_101244</name>
</gene>
<evidence type="ECO:0000313" key="10">
    <source>
        <dbReference type="Proteomes" id="UP000294980"/>
    </source>
</evidence>
<organism evidence="9 10">
    <name type="scientific">Chromatocurvus halotolerans</name>
    <dbReference type="NCBI Taxonomy" id="1132028"/>
    <lineage>
        <taxon>Bacteria</taxon>
        <taxon>Pseudomonadati</taxon>
        <taxon>Pseudomonadota</taxon>
        <taxon>Gammaproteobacteria</taxon>
        <taxon>Cellvibrionales</taxon>
        <taxon>Halieaceae</taxon>
        <taxon>Chromatocurvus</taxon>
    </lineage>
</organism>
<comment type="function">
    <text evidence="5 8">Required for both de novo synthesis of the corrin ring for the assimilation of exogenous corrinoids. Participates in the adenosylation of a variety of incomplete and complete corrinoids.</text>
</comment>
<dbReference type="EC" id="2.5.1.17" evidence="3 8"/>
<keyword evidence="8 9" id="KW-0808">Transferase</keyword>
<comment type="pathway">
    <text evidence="1 8">Cofactor biosynthesis; adenosylcobalamin biosynthesis; adenosylcobalamin from cob(II)yrinate a,c-diamide: step 2/7.</text>
</comment>
<comment type="catalytic activity">
    <reaction evidence="7 8">
        <text>2 cob(II)alamin + reduced [electron-transfer flavoprotein] + 2 ATP = 2 adenosylcob(III)alamin + 2 triphosphate + oxidized [electron-transfer flavoprotein] + 3 H(+)</text>
        <dbReference type="Rhea" id="RHEA:28671"/>
        <dbReference type="Rhea" id="RHEA-COMP:10685"/>
        <dbReference type="Rhea" id="RHEA-COMP:10686"/>
        <dbReference type="ChEBI" id="CHEBI:15378"/>
        <dbReference type="ChEBI" id="CHEBI:16304"/>
        <dbReference type="ChEBI" id="CHEBI:18036"/>
        <dbReference type="ChEBI" id="CHEBI:18408"/>
        <dbReference type="ChEBI" id="CHEBI:30616"/>
        <dbReference type="ChEBI" id="CHEBI:57692"/>
        <dbReference type="ChEBI" id="CHEBI:58307"/>
        <dbReference type="EC" id="2.5.1.17"/>
    </reaction>
</comment>
<keyword evidence="4 8" id="KW-0627">Porphyrin biosynthesis</keyword>